<evidence type="ECO:0000313" key="5">
    <source>
        <dbReference type="EMBL" id="MEV4290438.1"/>
    </source>
</evidence>
<organism evidence="5 6">
    <name type="scientific">Nonomuraea bangladeshensis</name>
    <dbReference type="NCBI Taxonomy" id="404385"/>
    <lineage>
        <taxon>Bacteria</taxon>
        <taxon>Bacillati</taxon>
        <taxon>Actinomycetota</taxon>
        <taxon>Actinomycetes</taxon>
        <taxon>Streptosporangiales</taxon>
        <taxon>Streptosporangiaceae</taxon>
        <taxon>Nonomuraea</taxon>
    </lineage>
</organism>
<dbReference type="PROSITE" id="PS51257">
    <property type="entry name" value="PROKAR_LIPOPROTEIN"/>
    <property type="match status" value="1"/>
</dbReference>
<dbReference type="InterPro" id="IPR000223">
    <property type="entry name" value="Pept_S26A_signal_pept_1"/>
</dbReference>
<reference evidence="5 6" key="1">
    <citation type="submission" date="2024-06" db="EMBL/GenBank/DDBJ databases">
        <title>The Natural Products Discovery Center: Release of the First 8490 Sequenced Strains for Exploring Actinobacteria Biosynthetic Diversity.</title>
        <authorList>
            <person name="Kalkreuter E."/>
            <person name="Kautsar S.A."/>
            <person name="Yang D."/>
            <person name="Bader C.D."/>
            <person name="Teijaro C.N."/>
            <person name="Fluegel L."/>
            <person name="Davis C.M."/>
            <person name="Simpson J.R."/>
            <person name="Lauterbach L."/>
            <person name="Steele A.D."/>
            <person name="Gui C."/>
            <person name="Meng S."/>
            <person name="Li G."/>
            <person name="Viehrig K."/>
            <person name="Ye F."/>
            <person name="Su P."/>
            <person name="Kiefer A.F."/>
            <person name="Nichols A."/>
            <person name="Cepeda A.J."/>
            <person name="Yan W."/>
            <person name="Fan B."/>
            <person name="Jiang Y."/>
            <person name="Adhikari A."/>
            <person name="Zheng C.-J."/>
            <person name="Schuster L."/>
            <person name="Cowan T.M."/>
            <person name="Smanski M.J."/>
            <person name="Chevrette M.G."/>
            <person name="De Carvalho L.P.S."/>
            <person name="Shen B."/>
        </authorList>
    </citation>
    <scope>NUCLEOTIDE SEQUENCE [LARGE SCALE GENOMIC DNA]</scope>
    <source>
        <strain evidence="5 6">NPDC049574</strain>
    </source>
</reference>
<feature type="domain" description="Peptidase S26" evidence="4">
    <location>
        <begin position="15"/>
        <end position="170"/>
    </location>
</feature>
<dbReference type="NCBIfam" id="TIGR02227">
    <property type="entry name" value="sigpep_I_bact"/>
    <property type="match status" value="1"/>
</dbReference>
<dbReference type="PANTHER" id="PTHR43390:SF1">
    <property type="entry name" value="CHLOROPLAST PROCESSING PEPTIDASE"/>
    <property type="match status" value="1"/>
</dbReference>
<keyword evidence="3 5" id="KW-0378">Hydrolase</keyword>
<dbReference type="InterPro" id="IPR036286">
    <property type="entry name" value="LexA/Signal_pep-like_sf"/>
</dbReference>
<dbReference type="PRINTS" id="PR00727">
    <property type="entry name" value="LEADERPTASE"/>
</dbReference>
<keyword evidence="6" id="KW-1185">Reference proteome</keyword>
<dbReference type="RefSeq" id="WP_364457398.1">
    <property type="nucleotide sequence ID" value="NZ_JBFARM010000011.1"/>
</dbReference>
<dbReference type="CDD" id="cd06530">
    <property type="entry name" value="S26_SPase_I"/>
    <property type="match status" value="1"/>
</dbReference>
<dbReference type="InterPro" id="IPR019533">
    <property type="entry name" value="Peptidase_S26"/>
</dbReference>
<protein>
    <recommendedName>
        <fullName evidence="3">Signal peptidase I</fullName>
        <ecNumber evidence="3">3.4.21.89</ecNumber>
    </recommendedName>
</protein>
<accession>A0ABV3HD35</accession>
<dbReference type="SUPFAM" id="SSF51306">
    <property type="entry name" value="LexA/Signal peptidase"/>
    <property type="match status" value="1"/>
</dbReference>
<name>A0ABV3HD35_9ACTN</name>
<comment type="similarity">
    <text evidence="2 3">Belongs to the peptidase S26 family.</text>
</comment>
<comment type="catalytic activity">
    <reaction evidence="3">
        <text>Cleavage of hydrophobic, N-terminal signal or leader sequences from secreted and periplasmic proteins.</text>
        <dbReference type="EC" id="3.4.21.89"/>
    </reaction>
</comment>
<dbReference type="Proteomes" id="UP001552427">
    <property type="component" value="Unassembled WGS sequence"/>
</dbReference>
<proteinExistence type="inferred from homology"/>
<evidence type="ECO:0000313" key="6">
    <source>
        <dbReference type="Proteomes" id="UP001552427"/>
    </source>
</evidence>
<dbReference type="Gene3D" id="2.10.109.10">
    <property type="entry name" value="Umud Fragment, subunit A"/>
    <property type="match status" value="1"/>
</dbReference>
<evidence type="ECO:0000259" key="4">
    <source>
        <dbReference type="Pfam" id="PF10502"/>
    </source>
</evidence>
<comment type="subcellular location">
    <subcellularLocation>
        <location evidence="1">Cell membrane</location>
        <topology evidence="1">Single-pass type II membrane protein</topology>
    </subcellularLocation>
    <subcellularLocation>
        <location evidence="3">Membrane</location>
        <topology evidence="3">Single-pass type II membrane protein</topology>
    </subcellularLocation>
</comment>
<evidence type="ECO:0000256" key="1">
    <source>
        <dbReference type="ARBA" id="ARBA00004401"/>
    </source>
</evidence>
<gene>
    <name evidence="5" type="primary">lepB</name>
    <name evidence="5" type="ORF">AB0K40_33450</name>
</gene>
<dbReference type="Pfam" id="PF10502">
    <property type="entry name" value="Peptidase_S26"/>
    <property type="match status" value="1"/>
</dbReference>
<dbReference type="GO" id="GO:0009003">
    <property type="term" value="F:signal peptidase activity"/>
    <property type="evidence" value="ECO:0007669"/>
    <property type="project" value="UniProtKB-EC"/>
</dbReference>
<dbReference type="EC" id="3.4.21.89" evidence="3"/>
<dbReference type="EMBL" id="JBFARM010000011">
    <property type="protein sequence ID" value="MEV4290438.1"/>
    <property type="molecule type" value="Genomic_DNA"/>
</dbReference>
<evidence type="ECO:0000256" key="2">
    <source>
        <dbReference type="ARBA" id="ARBA00009370"/>
    </source>
</evidence>
<sequence length="175" mass="18516">MIPLRTAAVALVFPVLIATAGCGLLRTVAGEFRMTMPSESMKPTIEMGASLTVRRTADDYVPRLGDVIAFIPDDWRGITPDALHVSRVIGVPGSTVICCDSQGRLQVNGRALDEPYVAGPPASYVKFSVQVPPGRLWVMSDNRHIALDSRAHRADPGQGTIAVSGVSGVVSPPSP</sequence>
<keyword evidence="3" id="KW-0645">Protease</keyword>
<comment type="caution">
    <text evidence="5">The sequence shown here is derived from an EMBL/GenBank/DDBJ whole genome shotgun (WGS) entry which is preliminary data.</text>
</comment>
<evidence type="ECO:0000256" key="3">
    <source>
        <dbReference type="RuleBase" id="RU362042"/>
    </source>
</evidence>
<dbReference type="PANTHER" id="PTHR43390">
    <property type="entry name" value="SIGNAL PEPTIDASE I"/>
    <property type="match status" value="1"/>
</dbReference>